<keyword evidence="7 8" id="KW-0472">Membrane</keyword>
<dbReference type="InterPro" id="IPR038731">
    <property type="entry name" value="RgtA/B/C-like"/>
</dbReference>
<proteinExistence type="predicted"/>
<dbReference type="PANTHER" id="PTHR33908:SF11">
    <property type="entry name" value="MEMBRANE PROTEIN"/>
    <property type="match status" value="1"/>
</dbReference>
<accession>A0AAU8DMJ8</accession>
<dbReference type="PANTHER" id="PTHR33908">
    <property type="entry name" value="MANNOSYLTRANSFERASE YKCB-RELATED"/>
    <property type="match status" value="1"/>
</dbReference>
<dbReference type="RefSeq" id="WP_353648196.1">
    <property type="nucleotide sequence ID" value="NZ_CP159218.1"/>
</dbReference>
<feature type="transmembrane region" description="Helical" evidence="8">
    <location>
        <begin position="307"/>
        <end position="326"/>
    </location>
</feature>
<feature type="domain" description="Glycosyltransferase RgtA/B/C/D-like" evidence="9">
    <location>
        <begin position="63"/>
        <end position="223"/>
    </location>
</feature>
<evidence type="ECO:0000256" key="7">
    <source>
        <dbReference type="ARBA" id="ARBA00023136"/>
    </source>
</evidence>
<dbReference type="EMBL" id="CP159218">
    <property type="protein sequence ID" value="XCG62581.1"/>
    <property type="molecule type" value="Genomic_DNA"/>
</dbReference>
<dbReference type="GO" id="GO:0016763">
    <property type="term" value="F:pentosyltransferase activity"/>
    <property type="evidence" value="ECO:0007669"/>
    <property type="project" value="TreeGrafter"/>
</dbReference>
<feature type="transmembrane region" description="Helical" evidence="8">
    <location>
        <begin position="176"/>
        <end position="195"/>
    </location>
</feature>
<dbReference type="GO" id="GO:0005886">
    <property type="term" value="C:plasma membrane"/>
    <property type="evidence" value="ECO:0007669"/>
    <property type="project" value="UniProtKB-SubCell"/>
</dbReference>
<dbReference type="EC" id="2.4.-.-" evidence="10"/>
<feature type="transmembrane region" description="Helical" evidence="8">
    <location>
        <begin position="253"/>
        <end position="273"/>
    </location>
</feature>
<evidence type="ECO:0000313" key="10">
    <source>
        <dbReference type="EMBL" id="XCG62581.1"/>
    </source>
</evidence>
<evidence type="ECO:0000256" key="4">
    <source>
        <dbReference type="ARBA" id="ARBA00022679"/>
    </source>
</evidence>
<gene>
    <name evidence="10" type="ORF">ABLG96_15250</name>
</gene>
<protein>
    <submittedName>
        <fullName evidence="10">Glycosyltransferase family 39 protein</fullName>
        <ecNumber evidence="10">2.4.-.-</ecNumber>
    </submittedName>
</protein>
<feature type="transmembrane region" description="Helical" evidence="8">
    <location>
        <begin position="285"/>
        <end position="301"/>
    </location>
</feature>
<keyword evidence="2" id="KW-1003">Cell membrane</keyword>
<dbReference type="Pfam" id="PF13231">
    <property type="entry name" value="PMT_2"/>
    <property type="match status" value="1"/>
</dbReference>
<evidence type="ECO:0000256" key="2">
    <source>
        <dbReference type="ARBA" id="ARBA00022475"/>
    </source>
</evidence>
<keyword evidence="3 10" id="KW-0328">Glycosyltransferase</keyword>
<evidence type="ECO:0000256" key="8">
    <source>
        <dbReference type="SAM" id="Phobius"/>
    </source>
</evidence>
<sequence length="335" mass="36521">MRRTATAESGPRSIPSRPPFAHLPVWSAVVMIGLLLTVLAPRYGYHRDELYFRMLTPAWNYVDQPPFTPWLVRTMSSLVADEVWAIRTPATLCLAGSVLVIAAITREVGGNAAAQTISAWGYTFGALPLTMGHVMLTASVDLVVWPLTALFVIRALRRDDPRWWLATGALIGLSTYNKLLIIYLVAALLIGIAALGPRRVLRSPWMWGAAALAVLIALPNLIYQVSHDWPQLAMGAALSGNNGDDVRVKTVPFLALLLGPPLIPIWVAGLVALARWPQWRELRGLVVAFPMVVVFTVIGGAQVHYPLGILAVVYAIGAVPTADWIGREFASAARW</sequence>
<dbReference type="AlphaFoldDB" id="A0AAU8DMJ8"/>
<name>A0AAU8DMJ8_9ACTN</name>
<organism evidence="10">
    <name type="scientific">Nakamurella sp. A5-74</name>
    <dbReference type="NCBI Taxonomy" id="3158264"/>
    <lineage>
        <taxon>Bacteria</taxon>
        <taxon>Bacillati</taxon>
        <taxon>Actinomycetota</taxon>
        <taxon>Actinomycetes</taxon>
        <taxon>Nakamurellales</taxon>
        <taxon>Nakamurellaceae</taxon>
        <taxon>Nakamurella</taxon>
    </lineage>
</organism>
<feature type="transmembrane region" description="Helical" evidence="8">
    <location>
        <begin position="207"/>
        <end position="225"/>
    </location>
</feature>
<keyword evidence="4 10" id="KW-0808">Transferase</keyword>
<reference evidence="10" key="1">
    <citation type="submission" date="2024-05" db="EMBL/GenBank/DDBJ databases">
        <authorList>
            <person name="Cai S.Y."/>
            <person name="Jin L.M."/>
            <person name="Li H.R."/>
        </authorList>
    </citation>
    <scope>NUCLEOTIDE SEQUENCE</scope>
    <source>
        <strain evidence="10">A5-74</strain>
    </source>
</reference>
<evidence type="ECO:0000256" key="1">
    <source>
        <dbReference type="ARBA" id="ARBA00004651"/>
    </source>
</evidence>
<keyword evidence="6 8" id="KW-1133">Transmembrane helix</keyword>
<dbReference type="GO" id="GO:0009103">
    <property type="term" value="P:lipopolysaccharide biosynthetic process"/>
    <property type="evidence" value="ECO:0007669"/>
    <property type="project" value="UniProtKB-ARBA"/>
</dbReference>
<evidence type="ECO:0000256" key="3">
    <source>
        <dbReference type="ARBA" id="ARBA00022676"/>
    </source>
</evidence>
<feature type="transmembrane region" description="Helical" evidence="8">
    <location>
        <begin position="25"/>
        <end position="45"/>
    </location>
</feature>
<evidence type="ECO:0000256" key="5">
    <source>
        <dbReference type="ARBA" id="ARBA00022692"/>
    </source>
</evidence>
<evidence type="ECO:0000256" key="6">
    <source>
        <dbReference type="ARBA" id="ARBA00022989"/>
    </source>
</evidence>
<evidence type="ECO:0000259" key="9">
    <source>
        <dbReference type="Pfam" id="PF13231"/>
    </source>
</evidence>
<keyword evidence="5 8" id="KW-0812">Transmembrane</keyword>
<dbReference type="InterPro" id="IPR050297">
    <property type="entry name" value="LipidA_mod_glycosyltrf_83"/>
</dbReference>
<comment type="subcellular location">
    <subcellularLocation>
        <location evidence="1">Cell membrane</location>
        <topology evidence="1">Multi-pass membrane protein</topology>
    </subcellularLocation>
</comment>